<name>Q0VDR1_MOUSE</name>
<dbReference type="InterPro" id="IPR040292">
    <property type="entry name" value="C2orf78-like"/>
</dbReference>
<feature type="region of interest" description="Disordered" evidence="1">
    <location>
        <begin position="468"/>
        <end position="525"/>
    </location>
</feature>
<dbReference type="EMBL" id="BC119562">
    <property type="protein sequence ID" value="AAI19563.1"/>
    <property type="molecule type" value="mRNA"/>
</dbReference>
<evidence type="ECO:0000259" key="2">
    <source>
        <dbReference type="Pfam" id="PF15442"/>
    </source>
</evidence>
<feature type="domain" description="DUF4629" evidence="2">
    <location>
        <begin position="426"/>
        <end position="525"/>
    </location>
</feature>
<reference evidence="3" key="1">
    <citation type="journal article" date="2004" name="Genome Res.">
        <title>The status, quality, and expansion of the NIH full-length cDNA project: the Mammalian Gene Collection (MGC).</title>
        <authorList>
            <consortium name="The MGC Project Team"/>
            <person name="Gerhard D.S."/>
            <person name="Wagner L."/>
            <person name="Feingold E.A."/>
            <person name="Shenmen C.M."/>
            <person name="Grouse L.H."/>
            <person name="Schuler G."/>
            <person name="Klein S.L."/>
            <person name="Old S."/>
            <person name="Rasooly R."/>
            <person name="Good P."/>
            <person name="Guyer M."/>
            <person name="Peck A.M."/>
            <person name="Derge J.G."/>
            <person name="Lipman D."/>
            <person name="Collins F.S."/>
            <person name="Jang W."/>
            <person name="Sherry S."/>
            <person name="Feolo M."/>
            <person name="Misquitta L."/>
            <person name="Lee E."/>
            <person name="Rotmistrovsky K."/>
            <person name="Greenhut S.F."/>
            <person name="Schaefer C.F."/>
            <person name="Buetow K."/>
            <person name="Bonner T.I."/>
            <person name="Haussler D."/>
            <person name="Kent J."/>
            <person name="Kiekhaus M."/>
            <person name="Furey T."/>
            <person name="Brent M."/>
            <person name="Prange C."/>
            <person name="Schreiber K."/>
            <person name="Shapiro N."/>
            <person name="Bhat N.K."/>
            <person name="Hopkins R.F."/>
            <person name="Hsie F."/>
            <person name="Driscoll T."/>
            <person name="Soares M.B."/>
            <person name="Casavant T.L."/>
            <person name="Scheetz T.E."/>
            <person name="Brown-stein M.J."/>
            <person name="Usdin T.B."/>
            <person name="Toshiyuki S."/>
            <person name="Carninci P."/>
            <person name="Piao Y."/>
            <person name="Dudekula D.B."/>
            <person name="Ko M.S."/>
            <person name="Kawakami K."/>
            <person name="Suzuki Y."/>
            <person name="Sugano S."/>
            <person name="Gruber C.E."/>
            <person name="Smith M.R."/>
            <person name="Simmons B."/>
            <person name="Moore T."/>
            <person name="Waterman R."/>
            <person name="Johnson S.L."/>
            <person name="Ruan Y."/>
            <person name="Wei C.L."/>
            <person name="Mathavan S."/>
            <person name="Gunaratne P.H."/>
            <person name="Wu J."/>
            <person name="Garcia A.M."/>
            <person name="Hulyk S.W."/>
            <person name="Fuh E."/>
            <person name="Yuan Y."/>
            <person name="Sneed A."/>
            <person name="Kowis C."/>
            <person name="Hodgson A."/>
            <person name="Muzny D.M."/>
            <person name="McPherson J."/>
            <person name="Gibbs R.A."/>
            <person name="Fahey J."/>
            <person name="Helton E."/>
            <person name="Ketteman M."/>
            <person name="Madan A."/>
            <person name="Rodrigues S."/>
            <person name="Sanchez A."/>
            <person name="Whiting M."/>
            <person name="Madari A."/>
            <person name="Young A.C."/>
            <person name="Wetherby K.D."/>
            <person name="Granite S.J."/>
            <person name="Kwong P.N."/>
            <person name="Brinkley C.P."/>
            <person name="Pearson R.L."/>
            <person name="Bouffard G.G."/>
            <person name="Blakesly R.W."/>
            <person name="Green E.D."/>
            <person name="Dickson M.C."/>
            <person name="Rodriguez A.C."/>
            <person name="Grimwood J."/>
            <person name="Schmutz J."/>
            <person name="Myers R.M."/>
            <person name="Butterfield Y.S."/>
            <person name="Griffith M."/>
            <person name="Griffith O.L."/>
            <person name="Krzywinski M.I."/>
            <person name="Liao N."/>
            <person name="Morin R."/>
            <person name="Morrin R."/>
            <person name="Palmquist D."/>
            <person name="Petrescu A.S."/>
            <person name="Skalska U."/>
            <person name="Smailus D.E."/>
            <person name="Stott J.M."/>
            <person name="Schnerch A."/>
            <person name="Schein J.E."/>
            <person name="Jones S.J."/>
            <person name="Holt R.A."/>
            <person name="Baross A."/>
            <person name="Marra M.A."/>
            <person name="Clifton S."/>
            <person name="Makowski K.A."/>
            <person name="Bosak S."/>
            <person name="Malek J."/>
        </authorList>
    </citation>
    <scope>NUCLEOTIDE SEQUENCE [LARGE SCALE MRNA]</scope>
    <source>
        <tissue evidence="3">PCR rescued clones</tissue>
    </source>
</reference>
<sequence>MSENLQSSPFFGTESTLHPSLPLLSNSIQPAGSVCNFSRVSTPDVSSAWLLPSASSTSLQPLMGNAYLNPHAGTTMLTVLTEQGQISTSAPSYPGALKWDCTGSTQGREDALQDFNMTLIDQDTTLSSLAVTNKCDKILDPNAIVPFHPTLSASFVQVKPPQMPNQGYSLAPSYQEGSQFYYYEHNNLGPLIAGEFGHCLHPHGSVLQPEMVMVLKEIQPRNIQIPFFTSAFSYSTSAQSMPDNGLPVVQMETSLGLPPSGQTHCQLQSPELCNASVQVSQIRPPAVNGDRALTAPIYSPSQFLALPPAPSLEQPEDKTMPEIKEGTKENQDTPIVTLEHPDLQQPLHCTDTQSLRQKPDSDNAHLGCICMGPKELVGLENEIGSSFDFKDITRFGADIQLPQLLNTLTDIDQDQSRENWRVISGPSDQVRKKKHKSFELLEGAPQAKIQHHDLVEVEGAVGFAGSSGRAIDNMAKHPEGKAPKGPPSKNRRARKLGQERPSGPENTSKKTEELKQSRKRVKAEE</sequence>
<feature type="compositionally biased region" description="Basic and acidic residues" evidence="1">
    <location>
        <begin position="507"/>
        <end position="525"/>
    </location>
</feature>
<organism evidence="3">
    <name type="scientific">Mus musculus</name>
    <name type="common">Mouse</name>
    <dbReference type="NCBI Taxonomy" id="10090"/>
    <lineage>
        <taxon>Eukaryota</taxon>
        <taxon>Metazoa</taxon>
        <taxon>Chordata</taxon>
        <taxon>Craniata</taxon>
        <taxon>Vertebrata</taxon>
        <taxon>Euteleostomi</taxon>
        <taxon>Mammalia</taxon>
        <taxon>Eutheria</taxon>
        <taxon>Euarchontoglires</taxon>
        <taxon>Glires</taxon>
        <taxon>Rodentia</taxon>
        <taxon>Myomorpha</taxon>
        <taxon>Muroidea</taxon>
        <taxon>Muridae</taxon>
        <taxon>Murinae</taxon>
        <taxon>Mus</taxon>
        <taxon>Mus</taxon>
    </lineage>
</organism>
<dbReference type="PANTHER" id="PTHR31466:SF10">
    <property type="entry name" value="MCG1026354, ISOFORM CRA_A-RELATED"/>
    <property type="match status" value="1"/>
</dbReference>
<protein>
    <submittedName>
        <fullName evidence="3">EG233164 protein</fullName>
    </submittedName>
</protein>
<proteinExistence type="evidence at transcript level"/>
<dbReference type="MGI" id="MGI:3649090">
    <property type="gene designation" value="Gm4884"/>
</dbReference>
<dbReference type="AlphaFoldDB" id="Q0VDR1"/>
<evidence type="ECO:0000313" key="4">
    <source>
        <dbReference type="MGI" id="MGI:3649090"/>
    </source>
</evidence>
<dbReference type="Pfam" id="PF15442">
    <property type="entry name" value="DUF4629"/>
    <property type="match status" value="1"/>
</dbReference>
<accession>Q0VDR1</accession>
<gene>
    <name evidence="4" type="primary">Gm4884</name>
    <name evidence="3" type="synonym">EG233164</name>
</gene>
<dbReference type="AGR" id="MGI:3649090"/>
<dbReference type="InterPro" id="IPR027898">
    <property type="entry name" value="DUF4629"/>
</dbReference>
<dbReference type="PANTHER" id="PTHR31466">
    <property type="entry name" value="GENE 5591-RELATED"/>
    <property type="match status" value="1"/>
</dbReference>
<evidence type="ECO:0000313" key="3">
    <source>
        <dbReference type="EMBL" id="AAI19563.1"/>
    </source>
</evidence>
<evidence type="ECO:0000256" key="1">
    <source>
        <dbReference type="SAM" id="MobiDB-lite"/>
    </source>
</evidence>